<name>A0AAD7C8U2_9AGAR</name>
<accession>A0AAD7C8U2</accession>
<sequence>MTSLRRILVDDTEASIQYSPQSWFPVDTGVLNNGNFGPVYNATSHATTSNNASFTYAFNGTSILVQGNIDLANTDNITDPTWNCSVDGQAIPTQTFSFPESNWPLCEQDALPAGEHVLSVQVHSRGQPFYFDSLIYTPLPGATLRSSAVMLLVDGDAAVNYSPGWFNDDQQMTQTPGAQVTLNFQGTSATIVGLLSNSYPPNATSASYVIDGGQPVSFPLNEFRGGSSSTQYNIPFLTTPTLPYGSHVLTVTYGGDRNHTPLGVKYFSVTTNSTLNDTPSKPVASLSPSSAPSTNFTPNSSPRTRTGIGIVVGGVVVVLVVLALAIIGVWLVWRRRRQSRNAHAVNMLDPYPGLLTSAHTGVHAASRREKSQHSGSLVDRQEGTLPAETLEPPPGYSTV</sequence>
<comment type="caution">
    <text evidence="3">The sequence shown here is derived from an EMBL/GenBank/DDBJ whole genome shotgun (WGS) entry which is preliminary data.</text>
</comment>
<keyword evidence="4" id="KW-1185">Reference proteome</keyword>
<feature type="region of interest" description="Disordered" evidence="1">
    <location>
        <begin position="277"/>
        <end position="304"/>
    </location>
</feature>
<protein>
    <submittedName>
        <fullName evidence="3">Uncharacterized protein</fullName>
    </submittedName>
</protein>
<feature type="compositionally biased region" description="Low complexity" evidence="1">
    <location>
        <begin position="279"/>
        <end position="293"/>
    </location>
</feature>
<gene>
    <name evidence="3" type="ORF">FB45DRAFT_1126382</name>
</gene>
<reference evidence="3" key="1">
    <citation type="submission" date="2023-03" db="EMBL/GenBank/DDBJ databases">
        <title>Massive genome expansion in bonnet fungi (Mycena s.s.) driven by repeated elements and novel gene families across ecological guilds.</title>
        <authorList>
            <consortium name="Lawrence Berkeley National Laboratory"/>
            <person name="Harder C.B."/>
            <person name="Miyauchi S."/>
            <person name="Viragh M."/>
            <person name="Kuo A."/>
            <person name="Thoen E."/>
            <person name="Andreopoulos B."/>
            <person name="Lu D."/>
            <person name="Skrede I."/>
            <person name="Drula E."/>
            <person name="Henrissat B."/>
            <person name="Morin E."/>
            <person name="Kohler A."/>
            <person name="Barry K."/>
            <person name="LaButti K."/>
            <person name="Morin E."/>
            <person name="Salamov A."/>
            <person name="Lipzen A."/>
            <person name="Mereny Z."/>
            <person name="Hegedus B."/>
            <person name="Baldrian P."/>
            <person name="Stursova M."/>
            <person name="Weitz H."/>
            <person name="Taylor A."/>
            <person name="Grigoriev I.V."/>
            <person name="Nagy L.G."/>
            <person name="Martin F."/>
            <person name="Kauserud H."/>
        </authorList>
    </citation>
    <scope>NUCLEOTIDE SEQUENCE</scope>
    <source>
        <strain evidence="3">9284</strain>
    </source>
</reference>
<organism evidence="3 4">
    <name type="scientific">Roridomyces roridus</name>
    <dbReference type="NCBI Taxonomy" id="1738132"/>
    <lineage>
        <taxon>Eukaryota</taxon>
        <taxon>Fungi</taxon>
        <taxon>Dikarya</taxon>
        <taxon>Basidiomycota</taxon>
        <taxon>Agaricomycotina</taxon>
        <taxon>Agaricomycetes</taxon>
        <taxon>Agaricomycetidae</taxon>
        <taxon>Agaricales</taxon>
        <taxon>Marasmiineae</taxon>
        <taxon>Mycenaceae</taxon>
        <taxon>Roridomyces</taxon>
    </lineage>
</organism>
<feature type="region of interest" description="Disordered" evidence="1">
    <location>
        <begin position="360"/>
        <end position="399"/>
    </location>
</feature>
<keyword evidence="2" id="KW-0812">Transmembrane</keyword>
<feature type="transmembrane region" description="Helical" evidence="2">
    <location>
        <begin position="308"/>
        <end position="333"/>
    </location>
</feature>
<evidence type="ECO:0000256" key="1">
    <source>
        <dbReference type="SAM" id="MobiDB-lite"/>
    </source>
</evidence>
<keyword evidence="2" id="KW-0472">Membrane</keyword>
<keyword evidence="2" id="KW-1133">Transmembrane helix</keyword>
<evidence type="ECO:0000313" key="3">
    <source>
        <dbReference type="EMBL" id="KAJ7642119.1"/>
    </source>
</evidence>
<dbReference type="Proteomes" id="UP001221142">
    <property type="component" value="Unassembled WGS sequence"/>
</dbReference>
<dbReference type="Gene3D" id="2.60.120.260">
    <property type="entry name" value="Galactose-binding domain-like"/>
    <property type="match status" value="2"/>
</dbReference>
<evidence type="ECO:0000256" key="2">
    <source>
        <dbReference type="SAM" id="Phobius"/>
    </source>
</evidence>
<evidence type="ECO:0000313" key="4">
    <source>
        <dbReference type="Proteomes" id="UP001221142"/>
    </source>
</evidence>
<dbReference type="AlphaFoldDB" id="A0AAD7C8U2"/>
<proteinExistence type="predicted"/>
<feature type="compositionally biased region" description="Polar residues" evidence="1">
    <location>
        <begin position="294"/>
        <end position="304"/>
    </location>
</feature>
<dbReference type="EMBL" id="JARKIF010000004">
    <property type="protein sequence ID" value="KAJ7642119.1"/>
    <property type="molecule type" value="Genomic_DNA"/>
</dbReference>